<proteinExistence type="predicted"/>
<organism evidence="1 2">
    <name type="scientific">Paramecium sonneborni</name>
    <dbReference type="NCBI Taxonomy" id="65129"/>
    <lineage>
        <taxon>Eukaryota</taxon>
        <taxon>Sar</taxon>
        <taxon>Alveolata</taxon>
        <taxon>Ciliophora</taxon>
        <taxon>Intramacronucleata</taxon>
        <taxon>Oligohymenophorea</taxon>
        <taxon>Peniculida</taxon>
        <taxon>Parameciidae</taxon>
        <taxon>Paramecium</taxon>
    </lineage>
</organism>
<evidence type="ECO:0000313" key="2">
    <source>
        <dbReference type="Proteomes" id="UP000692954"/>
    </source>
</evidence>
<evidence type="ECO:0000313" key="1">
    <source>
        <dbReference type="EMBL" id="CAD8120531.1"/>
    </source>
</evidence>
<gene>
    <name evidence="1" type="ORF">PSON_ATCC_30995.1.T1260170</name>
</gene>
<protein>
    <submittedName>
        <fullName evidence="1">Uncharacterized protein</fullName>
    </submittedName>
</protein>
<sequence>MIQSKIHQFLVQLDNQTQKFYQVLSFYEQAYIQNTETLAGKRTKNITWSPQLDISELINSKQVTAIKSTLLSNNTHICIYVQKSIVIASNQNVIGCEVLLSILQINKQESNRSNYLNKQYIQTISNSQQNLKLLNELLVINQELFSNFHRLPTFELDFLIKFLHLQHQTQKYYVFYQYRLVIPNQDFDEKVKILIIPTMNFISRGSTQDDHCNNINQELYHLSEMTKDVFYNPSDKIKQFRERVRKSNKKAKKPLIPIQPQYSITKQNPLLKIQPIVRPQEFSFHETSNTKPRRNKIFNSLNFPQTKKLLKL</sequence>
<name>A0A8S1QXS3_9CILI</name>
<keyword evidence="2" id="KW-1185">Reference proteome</keyword>
<dbReference type="Proteomes" id="UP000692954">
    <property type="component" value="Unassembled WGS sequence"/>
</dbReference>
<dbReference type="EMBL" id="CAJJDN010000126">
    <property type="protein sequence ID" value="CAD8120531.1"/>
    <property type="molecule type" value="Genomic_DNA"/>
</dbReference>
<reference evidence="1" key="1">
    <citation type="submission" date="2021-01" db="EMBL/GenBank/DDBJ databases">
        <authorList>
            <consortium name="Genoscope - CEA"/>
            <person name="William W."/>
        </authorList>
    </citation>
    <scope>NUCLEOTIDE SEQUENCE</scope>
</reference>
<comment type="caution">
    <text evidence="1">The sequence shown here is derived from an EMBL/GenBank/DDBJ whole genome shotgun (WGS) entry which is preliminary data.</text>
</comment>
<dbReference type="AlphaFoldDB" id="A0A8S1QXS3"/>
<accession>A0A8S1QXS3</accession>